<feature type="compositionally biased region" description="Basic and acidic residues" evidence="3">
    <location>
        <begin position="532"/>
        <end position="546"/>
    </location>
</feature>
<feature type="compositionally biased region" description="Polar residues" evidence="3">
    <location>
        <begin position="222"/>
        <end position="233"/>
    </location>
</feature>
<evidence type="ECO:0000313" key="4">
    <source>
        <dbReference type="EMBL" id="KAH8699112.1"/>
    </source>
</evidence>
<dbReference type="Gene3D" id="1.10.1170.10">
    <property type="entry name" value="Inhibitor Of Apoptosis Protein (2mihbC-IAP-1), Chain A"/>
    <property type="match status" value="2"/>
</dbReference>
<name>A0AAD4KXR6_9EURO</name>
<feature type="compositionally biased region" description="Polar residues" evidence="3">
    <location>
        <begin position="841"/>
        <end position="860"/>
    </location>
</feature>
<organism evidence="4 5">
    <name type="scientific">Talaromyces proteolyticus</name>
    <dbReference type="NCBI Taxonomy" id="1131652"/>
    <lineage>
        <taxon>Eukaryota</taxon>
        <taxon>Fungi</taxon>
        <taxon>Dikarya</taxon>
        <taxon>Ascomycota</taxon>
        <taxon>Pezizomycotina</taxon>
        <taxon>Eurotiomycetes</taxon>
        <taxon>Eurotiomycetidae</taxon>
        <taxon>Eurotiales</taxon>
        <taxon>Trichocomaceae</taxon>
        <taxon>Talaromyces</taxon>
        <taxon>Talaromyces sect. Bacilispori</taxon>
    </lineage>
</organism>
<feature type="region of interest" description="Disordered" evidence="3">
    <location>
        <begin position="881"/>
        <end position="900"/>
    </location>
</feature>
<gene>
    <name evidence="4" type="ORF">BGW36DRAFT_358620</name>
</gene>
<protein>
    <recommendedName>
        <fullName evidence="6">BIR-domain-containing protein</fullName>
    </recommendedName>
</protein>
<keyword evidence="1" id="KW-0479">Metal-binding</keyword>
<dbReference type="PANTHER" id="PTHR46771:SF5">
    <property type="entry name" value="DETERIN"/>
    <property type="match status" value="1"/>
</dbReference>
<dbReference type="AlphaFoldDB" id="A0AAD4KXR6"/>
<dbReference type="GO" id="GO:0046872">
    <property type="term" value="F:metal ion binding"/>
    <property type="evidence" value="ECO:0007669"/>
    <property type="project" value="UniProtKB-KW"/>
</dbReference>
<dbReference type="EMBL" id="JAJTJA010000005">
    <property type="protein sequence ID" value="KAH8699112.1"/>
    <property type="molecule type" value="Genomic_DNA"/>
</dbReference>
<feature type="region of interest" description="Disordered" evidence="3">
    <location>
        <begin position="502"/>
        <end position="876"/>
    </location>
</feature>
<feature type="region of interest" description="Disordered" evidence="3">
    <location>
        <begin position="204"/>
        <end position="410"/>
    </location>
</feature>
<feature type="compositionally biased region" description="Low complexity" evidence="3">
    <location>
        <begin position="387"/>
        <end position="407"/>
    </location>
</feature>
<feature type="compositionally biased region" description="Basic and acidic residues" evidence="3">
    <location>
        <begin position="663"/>
        <end position="678"/>
    </location>
</feature>
<dbReference type="InterPro" id="IPR001370">
    <property type="entry name" value="BIR_rpt"/>
</dbReference>
<dbReference type="SMART" id="SM00238">
    <property type="entry name" value="BIR"/>
    <property type="match status" value="2"/>
</dbReference>
<feature type="compositionally biased region" description="Basic residues" evidence="3">
    <location>
        <begin position="204"/>
        <end position="218"/>
    </location>
</feature>
<feature type="compositionally biased region" description="Acidic residues" evidence="3">
    <location>
        <begin position="363"/>
        <end position="372"/>
    </location>
</feature>
<feature type="compositionally biased region" description="Polar residues" evidence="3">
    <location>
        <begin position="349"/>
        <end position="362"/>
    </location>
</feature>
<reference evidence="4" key="1">
    <citation type="submission" date="2021-12" db="EMBL/GenBank/DDBJ databases">
        <title>Convergent genome expansion in fungi linked to evolution of root-endophyte symbiosis.</title>
        <authorList>
            <consortium name="DOE Joint Genome Institute"/>
            <person name="Ke Y.-H."/>
            <person name="Bonito G."/>
            <person name="Liao H.-L."/>
            <person name="Looney B."/>
            <person name="Rojas-Flechas A."/>
            <person name="Nash J."/>
            <person name="Hameed K."/>
            <person name="Schadt C."/>
            <person name="Martin F."/>
            <person name="Crous P.W."/>
            <person name="Miettinen O."/>
            <person name="Magnuson J.K."/>
            <person name="Labbe J."/>
            <person name="Jacobson D."/>
            <person name="Doktycz M.J."/>
            <person name="Veneault-Fourrey C."/>
            <person name="Kuo A."/>
            <person name="Mondo S."/>
            <person name="Calhoun S."/>
            <person name="Riley R."/>
            <person name="Ohm R."/>
            <person name="LaButti K."/>
            <person name="Andreopoulos B."/>
            <person name="Pangilinan J."/>
            <person name="Nolan M."/>
            <person name="Tritt A."/>
            <person name="Clum A."/>
            <person name="Lipzen A."/>
            <person name="Daum C."/>
            <person name="Barry K."/>
            <person name="Grigoriev I.V."/>
            <person name="Vilgalys R."/>
        </authorList>
    </citation>
    <scope>NUCLEOTIDE SEQUENCE</scope>
    <source>
        <strain evidence="4">PMI_201</strain>
    </source>
</reference>
<comment type="caution">
    <text evidence="4">The sequence shown here is derived from an EMBL/GenBank/DDBJ whole genome shotgun (WGS) entry which is preliminary data.</text>
</comment>
<feature type="compositionally biased region" description="Basic residues" evidence="3">
    <location>
        <begin position="508"/>
        <end position="524"/>
    </location>
</feature>
<sequence length="995" mass="110249">MADKMETFAARLATFDAILPSVNSRTSSSRAIQPIAWPYGSPTPEQLAHAGFFFNPYDTNPDNTTCFLCTRALDGWEEGDNPISEHLKHSPDCGWAIVMDIQQRSSNPTEIQDPTSDAITDARRATFSIGWPHEGKRGWLCQSTKMAEAGWYFCPNDESPDLASCPYCKLSLDGWEETDDPFEEHHRRSSDCSFFVFALPTTKSTKKGSRSKKSRVSKASRLSTQSVMTTTSEAPIIDEDAMDMSTISQSAAKKTKGTKKTTKSRAKKSKKAEPVEVEPIGEAESPDVEVVEAHHAEEKIPSPPKPTRATRGQKRTSEAITQDASGDGVSYTETELIEPSPKRRATAIRSKTAQSQPSTQQTDLDDVVDEEMTSPVVTKKGRKGTKKSASTKARKTSTASTTAKAASNRVRDESILDAAIEADLARNLEDTEPFEFHYKDEERESARFRKQSITASVTTVSGTENGPDTSQMVTIEDHHEHYHEPENDAEIKSVPEVIVEVPAEIKAKKQPKRKPAAKKSKKGKASSQPEPEPEHETQPELMELKPDNFVQDQDLPVEPENVRQYENHSADKEGIVTSPVQRTLDSDEIEPIEPQPVPQQETAKASLKKQGRKGATGKAKRSKRTTKTEDSVMESSSPIAVRDEPPPVSNQLTGKNASKRKSQNLDRDIDESDPHEIPTESDAPETEPEQVKVKVKRGRPSKNLDEHQPEPIPQAKTKTKRGRPSKQTQIQSQEVQQEIEIKLPSSKSAKQTREREQSSDQHGLPQVPEQSQESDQEAVQKSSQTADDRPKRGLSSKVELPPKTAKRYSDLPKDRHRAQSFIESVTNDNHSPSRTEVLGRTGTQERTPSPSPQSSDAENQPPSARLPSARPPVFSPAKAQITRVPLAASTPTLSPSKRQLTTGYLSSSHSWKPSDIEELLGSLGDKENIDFTNALKNGKELLTSPEKRMTVEEWVAFNAKDGEERLKRECERLISVFETEGGRAMRALEGIECIE</sequence>
<dbReference type="Pfam" id="PF00653">
    <property type="entry name" value="BIR"/>
    <property type="match status" value="2"/>
</dbReference>
<feature type="compositionally biased region" description="Basic residues" evidence="3">
    <location>
        <begin position="253"/>
        <end position="270"/>
    </location>
</feature>
<keyword evidence="2" id="KW-0862">Zinc</keyword>
<proteinExistence type="predicted"/>
<keyword evidence="5" id="KW-1185">Reference proteome</keyword>
<dbReference type="Proteomes" id="UP001201262">
    <property type="component" value="Unassembled WGS sequence"/>
</dbReference>
<feature type="compositionally biased region" description="Polar residues" evidence="3">
    <location>
        <begin position="451"/>
        <end position="472"/>
    </location>
</feature>
<dbReference type="SUPFAM" id="SSF57924">
    <property type="entry name" value="Inhibitor of apoptosis (IAP) repeat"/>
    <property type="match status" value="2"/>
</dbReference>
<dbReference type="PANTHER" id="PTHR46771">
    <property type="entry name" value="DETERIN"/>
    <property type="match status" value="1"/>
</dbReference>
<evidence type="ECO:0000256" key="3">
    <source>
        <dbReference type="SAM" id="MobiDB-lite"/>
    </source>
</evidence>
<evidence type="ECO:0000256" key="1">
    <source>
        <dbReference type="ARBA" id="ARBA00022723"/>
    </source>
</evidence>
<evidence type="ECO:0008006" key="6">
    <source>
        <dbReference type="Google" id="ProtNLM"/>
    </source>
</evidence>
<feature type="compositionally biased region" description="Polar residues" evidence="3">
    <location>
        <begin position="768"/>
        <end position="785"/>
    </location>
</feature>
<feature type="region of interest" description="Disordered" evidence="3">
    <location>
        <begin position="439"/>
        <end position="472"/>
    </location>
</feature>
<dbReference type="RefSeq" id="XP_046073576.1">
    <property type="nucleotide sequence ID" value="XM_046213984.1"/>
</dbReference>
<evidence type="ECO:0000256" key="2">
    <source>
        <dbReference type="ARBA" id="ARBA00022833"/>
    </source>
</evidence>
<dbReference type="PROSITE" id="PS50143">
    <property type="entry name" value="BIR_REPEAT_2"/>
    <property type="match status" value="2"/>
</dbReference>
<feature type="compositionally biased region" description="Acidic residues" evidence="3">
    <location>
        <begin position="275"/>
        <end position="290"/>
    </location>
</feature>
<feature type="compositionally biased region" description="Low complexity" evidence="3">
    <location>
        <begin position="727"/>
        <end position="738"/>
    </location>
</feature>
<feature type="compositionally biased region" description="Polar residues" evidence="3">
    <location>
        <begin position="821"/>
        <end position="834"/>
    </location>
</feature>
<evidence type="ECO:0000313" key="5">
    <source>
        <dbReference type="Proteomes" id="UP001201262"/>
    </source>
</evidence>
<feature type="compositionally biased region" description="Basic and acidic residues" evidence="3">
    <location>
        <begin position="560"/>
        <end position="574"/>
    </location>
</feature>
<feature type="compositionally biased region" description="Basic and acidic residues" evidence="3">
    <location>
        <begin position="291"/>
        <end position="300"/>
    </location>
</feature>
<accession>A0AAD4KXR6</accession>
<dbReference type="InterPro" id="IPR051190">
    <property type="entry name" value="Baculoviral_IAP"/>
</dbReference>
<feature type="compositionally biased region" description="Polar residues" evidence="3">
    <location>
        <begin position="889"/>
        <end position="900"/>
    </location>
</feature>
<dbReference type="CDD" id="cd00022">
    <property type="entry name" value="BIR"/>
    <property type="match status" value="2"/>
</dbReference>
<dbReference type="GeneID" id="70244271"/>